<evidence type="ECO:0000256" key="5">
    <source>
        <dbReference type="ARBA" id="ARBA00022723"/>
    </source>
</evidence>
<comment type="cofactor">
    <cofactor evidence="2">
        <name>Zn(2+)</name>
        <dbReference type="ChEBI" id="CHEBI:29105"/>
    </cofactor>
</comment>
<evidence type="ECO:0000256" key="3">
    <source>
        <dbReference type="ARBA" id="ARBA00009595"/>
    </source>
</evidence>
<comment type="similarity">
    <text evidence="3">Belongs to the Nudix hydrolase family. NudC subfamily.</text>
</comment>
<dbReference type="GO" id="GO:0019677">
    <property type="term" value="P:NAD+ catabolic process"/>
    <property type="evidence" value="ECO:0007669"/>
    <property type="project" value="TreeGrafter"/>
</dbReference>
<keyword evidence="5" id="KW-0479">Metal-binding</keyword>
<comment type="cofactor">
    <cofactor evidence="1">
        <name>Mg(2+)</name>
        <dbReference type="ChEBI" id="CHEBI:18420"/>
    </cofactor>
</comment>
<dbReference type="GO" id="GO:0046872">
    <property type="term" value="F:metal ion binding"/>
    <property type="evidence" value="ECO:0007669"/>
    <property type="project" value="UniProtKB-KW"/>
</dbReference>
<dbReference type="PANTHER" id="PTHR42904">
    <property type="entry name" value="NUDIX HYDROLASE, NUDC SUBFAMILY"/>
    <property type="match status" value="1"/>
</dbReference>
<proteinExistence type="inferred from homology"/>
<feature type="domain" description="Nudix hydrolase" evidence="10">
    <location>
        <begin position="142"/>
        <end position="266"/>
    </location>
</feature>
<dbReference type="PROSITE" id="PS51462">
    <property type="entry name" value="NUDIX"/>
    <property type="match status" value="1"/>
</dbReference>
<reference evidence="11 12" key="1">
    <citation type="submission" date="2023-04" db="EMBL/GenBank/DDBJ databases">
        <authorList>
            <person name="Hsu D."/>
        </authorList>
    </citation>
    <scope>NUCLEOTIDE SEQUENCE [LARGE SCALE GENOMIC DNA]</scope>
    <source>
        <strain evidence="11 12">MK1</strain>
    </source>
</reference>
<organism evidence="11 12">
    <name type="scientific">Metallumcola ferriviriculae</name>
    <dbReference type="NCBI Taxonomy" id="3039180"/>
    <lineage>
        <taxon>Bacteria</taxon>
        <taxon>Bacillati</taxon>
        <taxon>Bacillota</taxon>
        <taxon>Clostridia</taxon>
        <taxon>Neomoorellales</taxon>
        <taxon>Desulfitibacteraceae</taxon>
        <taxon>Metallumcola</taxon>
    </lineage>
</organism>
<dbReference type="GO" id="GO:0005829">
    <property type="term" value="C:cytosol"/>
    <property type="evidence" value="ECO:0007669"/>
    <property type="project" value="TreeGrafter"/>
</dbReference>
<dbReference type="Pfam" id="PF00293">
    <property type="entry name" value="NUDIX"/>
    <property type="match status" value="1"/>
</dbReference>
<keyword evidence="6 11" id="KW-0378">Hydrolase</keyword>
<dbReference type="PANTHER" id="PTHR42904:SF6">
    <property type="entry name" value="NAD-CAPPED RNA HYDROLASE NUDT12"/>
    <property type="match status" value="1"/>
</dbReference>
<dbReference type="GO" id="GO:0035529">
    <property type="term" value="F:NADH pyrophosphatase activity"/>
    <property type="evidence" value="ECO:0007669"/>
    <property type="project" value="TreeGrafter"/>
</dbReference>
<dbReference type="InterPro" id="IPR015797">
    <property type="entry name" value="NUDIX_hydrolase-like_dom_sf"/>
</dbReference>
<dbReference type="RefSeq" id="WP_366924364.1">
    <property type="nucleotide sequence ID" value="NZ_CP121694.1"/>
</dbReference>
<dbReference type="PROSITE" id="PS00893">
    <property type="entry name" value="NUDIX_BOX"/>
    <property type="match status" value="1"/>
</dbReference>
<evidence type="ECO:0000256" key="9">
    <source>
        <dbReference type="ARBA" id="ARBA00023679"/>
    </source>
</evidence>
<dbReference type="Gene3D" id="3.90.79.20">
    <property type="match status" value="1"/>
</dbReference>
<dbReference type="Proteomes" id="UP001329915">
    <property type="component" value="Chromosome"/>
</dbReference>
<evidence type="ECO:0000256" key="2">
    <source>
        <dbReference type="ARBA" id="ARBA00001947"/>
    </source>
</evidence>
<name>A0AAU0UMY4_9FIRM</name>
<evidence type="ECO:0000256" key="7">
    <source>
        <dbReference type="ARBA" id="ARBA00022842"/>
    </source>
</evidence>
<dbReference type="Pfam" id="PF09296">
    <property type="entry name" value="NUDIX-like"/>
    <property type="match status" value="1"/>
</dbReference>
<dbReference type="SUPFAM" id="SSF55811">
    <property type="entry name" value="Nudix"/>
    <property type="match status" value="2"/>
</dbReference>
<evidence type="ECO:0000256" key="6">
    <source>
        <dbReference type="ARBA" id="ARBA00022801"/>
    </source>
</evidence>
<keyword evidence="12" id="KW-1185">Reference proteome</keyword>
<dbReference type="InterPro" id="IPR000086">
    <property type="entry name" value="NUDIX_hydrolase_dom"/>
</dbReference>
<evidence type="ECO:0000256" key="8">
    <source>
        <dbReference type="ARBA" id="ARBA00023027"/>
    </source>
</evidence>
<comment type="catalytic activity">
    <reaction evidence="9">
        <text>a 5'-end NAD(+)-phospho-ribonucleoside in mRNA + H2O = a 5'-end phospho-adenosine-phospho-ribonucleoside in mRNA + beta-nicotinamide D-ribonucleotide + 2 H(+)</text>
        <dbReference type="Rhea" id="RHEA:60876"/>
        <dbReference type="Rhea" id="RHEA-COMP:15698"/>
        <dbReference type="Rhea" id="RHEA-COMP:15719"/>
        <dbReference type="ChEBI" id="CHEBI:14649"/>
        <dbReference type="ChEBI" id="CHEBI:15377"/>
        <dbReference type="ChEBI" id="CHEBI:15378"/>
        <dbReference type="ChEBI" id="CHEBI:144029"/>
        <dbReference type="ChEBI" id="CHEBI:144051"/>
    </reaction>
    <physiologicalReaction direction="left-to-right" evidence="9">
        <dbReference type="Rhea" id="RHEA:60877"/>
    </physiologicalReaction>
</comment>
<dbReference type="Gene3D" id="3.90.79.10">
    <property type="entry name" value="Nucleoside Triphosphate Pyrophosphohydrolase"/>
    <property type="match status" value="1"/>
</dbReference>
<dbReference type="CDD" id="cd03429">
    <property type="entry name" value="NUDIX_NADH_pyrophosphatase_Nudt13"/>
    <property type="match status" value="1"/>
</dbReference>
<dbReference type="InterPro" id="IPR020084">
    <property type="entry name" value="NUDIX_hydrolase_CS"/>
</dbReference>
<dbReference type="Pfam" id="PF09297">
    <property type="entry name" value="Zn_ribbon_NUD"/>
    <property type="match status" value="1"/>
</dbReference>
<dbReference type="InterPro" id="IPR015376">
    <property type="entry name" value="Znr_NADH_PPase"/>
</dbReference>
<gene>
    <name evidence="11" type="primary">nudC</name>
    <name evidence="11" type="ORF">MFMK1_001334</name>
</gene>
<dbReference type="AlphaFoldDB" id="A0AAU0UMY4"/>
<evidence type="ECO:0000256" key="1">
    <source>
        <dbReference type="ARBA" id="ARBA00001946"/>
    </source>
</evidence>
<evidence type="ECO:0000259" key="10">
    <source>
        <dbReference type="PROSITE" id="PS51462"/>
    </source>
</evidence>
<evidence type="ECO:0000313" key="11">
    <source>
        <dbReference type="EMBL" id="WRO21524.1"/>
    </source>
</evidence>
<dbReference type="NCBIfam" id="NF001299">
    <property type="entry name" value="PRK00241.1"/>
    <property type="match status" value="1"/>
</dbReference>
<dbReference type="InterPro" id="IPR049734">
    <property type="entry name" value="NudC-like_C"/>
</dbReference>
<dbReference type="InterPro" id="IPR015375">
    <property type="entry name" value="NADH_PPase-like_N"/>
</dbReference>
<keyword evidence="8" id="KW-0520">NAD</keyword>
<evidence type="ECO:0000256" key="4">
    <source>
        <dbReference type="ARBA" id="ARBA00012381"/>
    </source>
</evidence>
<accession>A0AAU0UMY4</accession>
<dbReference type="KEGG" id="dbc:MFMK1_001334"/>
<keyword evidence="7" id="KW-0460">Magnesium</keyword>
<dbReference type="EMBL" id="CP121694">
    <property type="protein sequence ID" value="WRO21524.1"/>
    <property type="molecule type" value="Genomic_DNA"/>
</dbReference>
<sequence length="271" mass="30820">MFFETELNYHDEECAPQCWVLFNGDKILTLENKGQVVLSDVELNKLKLKPVRQQYLGRLNDRSYYVGELAPDAAAPEGVFFCGLRRLLGQVPDDLFSLAGKAYHLLHWDRTHQYCGGCGARTENKIDEVAKICPTCGLINYPRISPAIIVAIIKDNHLLLAQGRQFRGKFYSVLAGFVEPGETFEECVQREVREEVNIKVKNIKYFGSQPWPFPDSLMVGFTAEYHSGDINIDKREIVDAGWFTAEQLPLIPTGGSIARRLIDWFVNECRE</sequence>
<evidence type="ECO:0000313" key="12">
    <source>
        <dbReference type="Proteomes" id="UP001329915"/>
    </source>
</evidence>
<protein>
    <recommendedName>
        <fullName evidence="4">NAD(+) diphosphatase</fullName>
        <ecNumber evidence="4">3.6.1.22</ecNumber>
    </recommendedName>
</protein>
<dbReference type="GO" id="GO:0006742">
    <property type="term" value="P:NADP+ catabolic process"/>
    <property type="evidence" value="ECO:0007669"/>
    <property type="project" value="TreeGrafter"/>
</dbReference>
<dbReference type="EC" id="3.6.1.22" evidence="4"/>
<dbReference type="InterPro" id="IPR050241">
    <property type="entry name" value="NAD-cap_RNA_hydrolase_NudC"/>
</dbReference>